<dbReference type="EMBL" id="BMAW01018810">
    <property type="protein sequence ID" value="GFT60332.1"/>
    <property type="molecule type" value="Genomic_DNA"/>
</dbReference>
<gene>
    <name evidence="1" type="ORF">NPIL_53721</name>
</gene>
<dbReference type="AlphaFoldDB" id="A0A8X6PAW9"/>
<protein>
    <submittedName>
        <fullName evidence="1">Uncharacterized protein</fullName>
    </submittedName>
</protein>
<dbReference type="Proteomes" id="UP000887013">
    <property type="component" value="Unassembled WGS sequence"/>
</dbReference>
<keyword evidence="2" id="KW-1185">Reference proteome</keyword>
<accession>A0A8X6PAW9</accession>
<comment type="caution">
    <text evidence="1">The sequence shown here is derived from an EMBL/GenBank/DDBJ whole genome shotgun (WGS) entry which is preliminary data.</text>
</comment>
<evidence type="ECO:0000313" key="1">
    <source>
        <dbReference type="EMBL" id="GFT60332.1"/>
    </source>
</evidence>
<evidence type="ECO:0000313" key="2">
    <source>
        <dbReference type="Proteomes" id="UP000887013"/>
    </source>
</evidence>
<name>A0A8X6PAW9_NEPPI</name>
<proteinExistence type="predicted"/>
<dbReference type="PANTHER" id="PTHR38681">
    <property type="entry name" value="RETROVIRUS-RELATED POL POLYPROTEIN FROM TRANSPOSON 412-LIKE PROTEIN-RELATED"/>
    <property type="match status" value="1"/>
</dbReference>
<organism evidence="1 2">
    <name type="scientific">Nephila pilipes</name>
    <name type="common">Giant wood spider</name>
    <name type="synonym">Nephila maculata</name>
    <dbReference type="NCBI Taxonomy" id="299642"/>
    <lineage>
        <taxon>Eukaryota</taxon>
        <taxon>Metazoa</taxon>
        <taxon>Ecdysozoa</taxon>
        <taxon>Arthropoda</taxon>
        <taxon>Chelicerata</taxon>
        <taxon>Arachnida</taxon>
        <taxon>Araneae</taxon>
        <taxon>Araneomorphae</taxon>
        <taxon>Entelegynae</taxon>
        <taxon>Araneoidea</taxon>
        <taxon>Nephilidae</taxon>
        <taxon>Nephila</taxon>
    </lineage>
</organism>
<sequence length="106" mass="12256">MQLTLKHLSNSNSFGYSIYNYDRSRLQLKSYLVKAVSRLLGVKQICTTAYNAQSNELIEEFYQPLEGAFMCHEIDKCPKIILTILLGFRVAFKENMDTEKNLRLQG</sequence>
<dbReference type="PANTHER" id="PTHR38681:SF1">
    <property type="entry name" value="RETROVIRUS-RELATED POL POLYPROTEIN FROM TRANSPOSON 412-LIKE PROTEIN"/>
    <property type="match status" value="1"/>
</dbReference>
<reference evidence="1" key="1">
    <citation type="submission" date="2020-08" db="EMBL/GenBank/DDBJ databases">
        <title>Multicomponent nature underlies the extraordinary mechanical properties of spider dragline silk.</title>
        <authorList>
            <person name="Kono N."/>
            <person name="Nakamura H."/>
            <person name="Mori M."/>
            <person name="Yoshida Y."/>
            <person name="Ohtoshi R."/>
            <person name="Malay A.D."/>
            <person name="Moran D.A.P."/>
            <person name="Tomita M."/>
            <person name="Numata K."/>
            <person name="Arakawa K."/>
        </authorList>
    </citation>
    <scope>NUCLEOTIDE SEQUENCE</scope>
</reference>